<evidence type="ECO:0000313" key="5">
    <source>
        <dbReference type="EMBL" id="MBI3128862.1"/>
    </source>
</evidence>
<evidence type="ECO:0000256" key="4">
    <source>
        <dbReference type="SAM" id="MobiDB-lite"/>
    </source>
</evidence>
<dbReference type="EMBL" id="JACPUR010000035">
    <property type="protein sequence ID" value="MBI3128862.1"/>
    <property type="molecule type" value="Genomic_DNA"/>
</dbReference>
<keyword evidence="2" id="KW-0227">DNA damage</keyword>
<gene>
    <name evidence="5" type="primary">ssb</name>
    <name evidence="5" type="ORF">HYZ11_14750</name>
</gene>
<dbReference type="Gene3D" id="2.40.50.140">
    <property type="entry name" value="Nucleic acid-binding proteins"/>
    <property type="match status" value="1"/>
</dbReference>
<dbReference type="HAMAP" id="MF_00984">
    <property type="entry name" value="SSB"/>
    <property type="match status" value="1"/>
</dbReference>
<feature type="compositionally biased region" description="Gly residues" evidence="4">
    <location>
        <begin position="114"/>
        <end position="128"/>
    </location>
</feature>
<dbReference type="GO" id="GO:0006260">
    <property type="term" value="P:DNA replication"/>
    <property type="evidence" value="ECO:0007669"/>
    <property type="project" value="UniProtKB-UniRule"/>
</dbReference>
<comment type="subunit">
    <text evidence="2">Homotetramer.</text>
</comment>
<dbReference type="InterPro" id="IPR011344">
    <property type="entry name" value="ssDNA-bd"/>
</dbReference>
<comment type="function">
    <text evidence="2">Plays an important role in DNA replication, recombination and repair. Binds to ssDNA and to an array of partner proteins to recruit them to their sites of action during DNA metabolism.</text>
</comment>
<dbReference type="GO" id="GO:0009295">
    <property type="term" value="C:nucleoid"/>
    <property type="evidence" value="ECO:0007669"/>
    <property type="project" value="TreeGrafter"/>
</dbReference>
<dbReference type="Proteomes" id="UP000782312">
    <property type="component" value="Unassembled WGS sequence"/>
</dbReference>
<feature type="short sequence motif" description="Important for interaction with partner proteins" evidence="2">
    <location>
        <begin position="137"/>
        <end position="142"/>
    </location>
</feature>
<evidence type="ECO:0000256" key="2">
    <source>
        <dbReference type="HAMAP-Rule" id="MF_00984"/>
    </source>
</evidence>
<dbReference type="SUPFAM" id="SSF50249">
    <property type="entry name" value="Nucleic acid-binding proteins"/>
    <property type="match status" value="1"/>
</dbReference>
<dbReference type="AlphaFoldDB" id="A0A932MPP9"/>
<dbReference type="GO" id="GO:0003697">
    <property type="term" value="F:single-stranded DNA binding"/>
    <property type="evidence" value="ECO:0007669"/>
    <property type="project" value="UniProtKB-UniRule"/>
</dbReference>
<dbReference type="InterPro" id="IPR012340">
    <property type="entry name" value="NA-bd_OB-fold"/>
</dbReference>
<dbReference type="CDD" id="cd04496">
    <property type="entry name" value="SSB_OBF"/>
    <property type="match status" value="1"/>
</dbReference>
<keyword evidence="2" id="KW-0233">DNA recombination</keyword>
<dbReference type="Pfam" id="PF00436">
    <property type="entry name" value="SSB"/>
    <property type="match status" value="1"/>
</dbReference>
<reference evidence="5" key="1">
    <citation type="submission" date="2020-07" db="EMBL/GenBank/DDBJ databases">
        <title>Huge and variable diversity of episymbiotic CPR bacteria and DPANN archaea in groundwater ecosystems.</title>
        <authorList>
            <person name="He C.Y."/>
            <person name="Keren R."/>
            <person name="Whittaker M."/>
            <person name="Farag I.F."/>
            <person name="Doudna J."/>
            <person name="Cate J.H.D."/>
            <person name="Banfield J.F."/>
        </authorList>
    </citation>
    <scope>NUCLEOTIDE SEQUENCE</scope>
    <source>
        <strain evidence="5">NC_groundwater_763_Ag_S-0.2um_68_21</strain>
    </source>
</reference>
<dbReference type="PROSITE" id="PS50935">
    <property type="entry name" value="SSB"/>
    <property type="match status" value="1"/>
</dbReference>
<comment type="caution">
    <text evidence="5">The sequence shown here is derived from an EMBL/GenBank/DDBJ whole genome shotgun (WGS) entry which is preliminary data.</text>
</comment>
<evidence type="ECO:0000256" key="3">
    <source>
        <dbReference type="RuleBase" id="RU000524"/>
    </source>
</evidence>
<dbReference type="NCBIfam" id="TIGR00621">
    <property type="entry name" value="ssb"/>
    <property type="match status" value="1"/>
</dbReference>
<keyword evidence="2" id="KW-0235">DNA replication</keyword>
<accession>A0A932MPP9</accession>
<dbReference type="InterPro" id="IPR000424">
    <property type="entry name" value="Primosome_PriB/ssb"/>
</dbReference>
<organism evidence="5 6">
    <name type="scientific">Tectimicrobiota bacterium</name>
    <dbReference type="NCBI Taxonomy" id="2528274"/>
    <lineage>
        <taxon>Bacteria</taxon>
        <taxon>Pseudomonadati</taxon>
        <taxon>Nitrospinota/Tectimicrobiota group</taxon>
        <taxon>Candidatus Tectimicrobiota</taxon>
    </lineage>
</organism>
<evidence type="ECO:0000256" key="1">
    <source>
        <dbReference type="ARBA" id="ARBA00023125"/>
    </source>
</evidence>
<feature type="region of interest" description="Disordered" evidence="4">
    <location>
        <begin position="106"/>
        <end position="142"/>
    </location>
</feature>
<sequence>MAQMNAVFLRGNMTRDPEKRFLPSGSSVVNFGLAVNRRYRSGEEWKEDTCFVDIVVYGKQGDWIIEQCRKGSPILVEGRLSFRSWEGQDGQKRSKHEVVANTVHILARREDGGEGGGSRAYQGGGASRGGDEPPMTDDDIPF</sequence>
<dbReference type="GO" id="GO:0006281">
    <property type="term" value="P:DNA repair"/>
    <property type="evidence" value="ECO:0007669"/>
    <property type="project" value="UniProtKB-UniRule"/>
</dbReference>
<keyword evidence="1 2" id="KW-0238">DNA-binding</keyword>
<dbReference type="GO" id="GO:0006310">
    <property type="term" value="P:DNA recombination"/>
    <property type="evidence" value="ECO:0007669"/>
    <property type="project" value="UniProtKB-UniRule"/>
</dbReference>
<evidence type="ECO:0000313" key="6">
    <source>
        <dbReference type="Proteomes" id="UP000782312"/>
    </source>
</evidence>
<protein>
    <recommendedName>
        <fullName evidence="2 3">Single-stranded DNA-binding protein</fullName>
        <shortName evidence="2">SSB</shortName>
    </recommendedName>
</protein>
<name>A0A932MPP9_UNCTE</name>
<proteinExistence type="inferred from homology"/>
<dbReference type="PANTHER" id="PTHR10302:SF27">
    <property type="entry name" value="SINGLE-STRANDED DNA-BINDING PROTEIN"/>
    <property type="match status" value="1"/>
</dbReference>
<dbReference type="PANTHER" id="PTHR10302">
    <property type="entry name" value="SINGLE-STRANDED DNA-BINDING PROTEIN"/>
    <property type="match status" value="1"/>
</dbReference>
<keyword evidence="2" id="KW-0234">DNA repair</keyword>
<comment type="caution">
    <text evidence="2">Lacks conserved residue(s) required for the propagation of feature annotation.</text>
</comment>